<evidence type="ECO:0000313" key="1">
    <source>
        <dbReference type="EMBL" id="ABC33187.1"/>
    </source>
</evidence>
<reference evidence="1 2" key="1">
    <citation type="journal article" date="2005" name="Nucleic Acids Res.">
        <title>Genomic blueprint of Hahella chejuensis, a marine microbe producing an algicidal agent.</title>
        <authorList>
            <person name="Jeong H."/>
            <person name="Yim J.H."/>
            <person name="Lee C."/>
            <person name="Choi S.-H."/>
            <person name="Park Y.K."/>
            <person name="Yoon S.H."/>
            <person name="Hur C.-G."/>
            <person name="Kang H.-Y."/>
            <person name="Kim D."/>
            <person name="Lee H.H."/>
            <person name="Park K.H."/>
            <person name="Park S.-H."/>
            <person name="Park H.-S."/>
            <person name="Lee H.K."/>
            <person name="Oh T.K."/>
            <person name="Kim J.F."/>
        </authorList>
    </citation>
    <scope>NUCLEOTIDE SEQUENCE [LARGE SCALE GENOMIC DNA]</scope>
    <source>
        <strain evidence="1 2">KCTC 2396</strain>
    </source>
</reference>
<sequence>MLEEIKEAKENGTLVSIERDDVDENCLQAFVLDYSDELVLLQYVYDFNLDGLMVIRMDDITDVYMGAINILQTQMLKEEGLYEKVEFDIQCDLSNWRTTLSTLGQRCDYLILEDENPQDPMFLMGKLAEVNDDYVLVNGFDGEGLWDDEATELGYDEITAMKVNNNYINFYKRYFERHPSAVDYE</sequence>
<keyword evidence="2" id="KW-1185">Reference proteome</keyword>
<name>Q2S837_HAHCH</name>
<dbReference type="Proteomes" id="UP000000238">
    <property type="component" value="Chromosome"/>
</dbReference>
<protein>
    <submittedName>
        <fullName evidence="1">Uncharacterized protein</fullName>
    </submittedName>
</protein>
<dbReference type="eggNOG" id="ENOG5033HFD">
    <property type="taxonomic scope" value="Bacteria"/>
</dbReference>
<gene>
    <name evidence="1" type="ordered locus">HCH_06548</name>
</gene>
<dbReference type="HOGENOM" id="CLU_1459377_0_0_6"/>
<evidence type="ECO:0000313" key="2">
    <source>
        <dbReference type="Proteomes" id="UP000000238"/>
    </source>
</evidence>
<dbReference type="AlphaFoldDB" id="Q2S837"/>
<dbReference type="RefSeq" id="WP_011400239.1">
    <property type="nucleotide sequence ID" value="NC_007645.1"/>
</dbReference>
<proteinExistence type="predicted"/>
<dbReference type="EMBL" id="CP000155">
    <property type="protein sequence ID" value="ABC33187.1"/>
    <property type="molecule type" value="Genomic_DNA"/>
</dbReference>
<organism evidence="1 2">
    <name type="scientific">Hahella chejuensis (strain KCTC 2396)</name>
    <dbReference type="NCBI Taxonomy" id="349521"/>
    <lineage>
        <taxon>Bacteria</taxon>
        <taxon>Pseudomonadati</taxon>
        <taxon>Pseudomonadota</taxon>
        <taxon>Gammaproteobacteria</taxon>
        <taxon>Oceanospirillales</taxon>
        <taxon>Hahellaceae</taxon>
        <taxon>Hahella</taxon>
    </lineage>
</organism>
<accession>Q2S837</accession>
<dbReference type="KEGG" id="hch:HCH_06548"/>
<dbReference type="OrthoDB" id="8903851at2"/>
<dbReference type="STRING" id="349521.HCH_06548"/>